<keyword evidence="1" id="KW-0812">Transmembrane</keyword>
<evidence type="ECO:0000313" key="3">
    <source>
        <dbReference type="Proteomes" id="UP000323917"/>
    </source>
</evidence>
<dbReference type="Proteomes" id="UP000323917">
    <property type="component" value="Chromosome"/>
</dbReference>
<dbReference type="OrthoDB" id="272864at2"/>
<accession>A0A5B9Q859</accession>
<keyword evidence="3" id="KW-1185">Reference proteome</keyword>
<keyword evidence="1" id="KW-1133">Transmembrane helix</keyword>
<feature type="transmembrane region" description="Helical" evidence="1">
    <location>
        <begin position="51"/>
        <end position="71"/>
    </location>
</feature>
<proteinExistence type="predicted"/>
<name>A0A5B9Q859_9BACT</name>
<organism evidence="2 3">
    <name type="scientific">Bythopirellula goksoeyrii</name>
    <dbReference type="NCBI Taxonomy" id="1400387"/>
    <lineage>
        <taxon>Bacteria</taxon>
        <taxon>Pseudomonadati</taxon>
        <taxon>Planctomycetota</taxon>
        <taxon>Planctomycetia</taxon>
        <taxon>Pirellulales</taxon>
        <taxon>Lacipirellulaceae</taxon>
        <taxon>Bythopirellula</taxon>
    </lineage>
</organism>
<evidence type="ECO:0000313" key="2">
    <source>
        <dbReference type="EMBL" id="QEG35234.1"/>
    </source>
</evidence>
<keyword evidence="1" id="KW-0472">Membrane</keyword>
<reference evidence="2 3" key="1">
    <citation type="submission" date="2019-08" db="EMBL/GenBank/DDBJ databases">
        <title>Deep-cultivation of Planctomycetes and their phenomic and genomic characterization uncovers novel biology.</title>
        <authorList>
            <person name="Wiegand S."/>
            <person name="Jogler M."/>
            <person name="Boedeker C."/>
            <person name="Pinto D."/>
            <person name="Vollmers J."/>
            <person name="Rivas-Marin E."/>
            <person name="Kohn T."/>
            <person name="Peeters S.H."/>
            <person name="Heuer A."/>
            <person name="Rast P."/>
            <person name="Oberbeckmann S."/>
            <person name="Bunk B."/>
            <person name="Jeske O."/>
            <person name="Meyerdierks A."/>
            <person name="Storesund J.E."/>
            <person name="Kallscheuer N."/>
            <person name="Luecker S."/>
            <person name="Lage O.M."/>
            <person name="Pohl T."/>
            <person name="Merkel B.J."/>
            <person name="Hornburger P."/>
            <person name="Mueller R.-W."/>
            <person name="Bruemmer F."/>
            <person name="Labrenz M."/>
            <person name="Spormann A.M."/>
            <person name="Op den Camp H."/>
            <person name="Overmann J."/>
            <person name="Amann R."/>
            <person name="Jetten M.S.M."/>
            <person name="Mascher T."/>
            <person name="Medema M.H."/>
            <person name="Devos D.P."/>
            <person name="Kaster A.-K."/>
            <person name="Ovreas L."/>
            <person name="Rohde M."/>
            <person name="Galperin M.Y."/>
            <person name="Jogler C."/>
        </authorList>
    </citation>
    <scope>NUCLEOTIDE SEQUENCE [LARGE SCALE GENOMIC DNA]</scope>
    <source>
        <strain evidence="2 3">Pr1d</strain>
    </source>
</reference>
<dbReference type="RefSeq" id="WP_148073770.1">
    <property type="nucleotide sequence ID" value="NZ_CP042913.1"/>
</dbReference>
<dbReference type="AlphaFoldDB" id="A0A5B9Q859"/>
<gene>
    <name evidence="2" type="ORF">Pr1d_25280</name>
</gene>
<sequence>MSMDLPPDFPTWPLTANLLLLMFVANELGFRWSQMGSASDSELSRSAISTVKGSVFGLAGLLLAFSFSLAATRHNERRHVVLDEANALGTCYLRAGFLGGFSPQST</sequence>
<dbReference type="EMBL" id="CP042913">
    <property type="protein sequence ID" value="QEG35234.1"/>
    <property type="molecule type" value="Genomic_DNA"/>
</dbReference>
<dbReference type="KEGG" id="bgok:Pr1d_25280"/>
<evidence type="ECO:0000256" key="1">
    <source>
        <dbReference type="SAM" id="Phobius"/>
    </source>
</evidence>
<protein>
    <submittedName>
        <fullName evidence="2">Uncharacterized protein</fullName>
    </submittedName>
</protein>